<evidence type="ECO:0000256" key="2">
    <source>
        <dbReference type="ARBA" id="ARBA00012224"/>
    </source>
</evidence>
<sequence>MNTDFDKIVDRKPYNNVKFGLRKAYFGTEDIDPLWVADMDFEVAEPINNAIVKRAAHAVYGYPFADDDFKASVCDWQWKQNQWKVAPEWVSGLPGVVPALLTAVLSFSAPSDEVIVQPPVYFPFFDVIESVGRNVVKNPLILNNGRYEMDFDHLQKVITDKTKMLLLCNPHNPSGRMWTKSELTKLGEICAQHQVLIIADEIHSDLTLGGRKHQPIAKISPQISEITVTCSSASKTFNLAGLTCAYTIISSDTLRRKFDKMLSMTHLFISNVFGLEATSAAYRSGSGWLEELKLYLEETIAQMEVFFQENLPQVKMMKPEAGYLVWLDFSACGDPKAVRKKLIEEARVGLNHGSSFGAEGENFHRINIAVRRAEVFSALSRIQKVFSN</sequence>
<dbReference type="InterPro" id="IPR004839">
    <property type="entry name" value="Aminotransferase_I/II_large"/>
</dbReference>
<feature type="domain" description="Aminotransferase class I/classII large" evidence="6">
    <location>
        <begin position="58"/>
        <end position="382"/>
    </location>
</feature>
<keyword evidence="3" id="KW-0663">Pyridoxal phosphate</keyword>
<dbReference type="PANTHER" id="PTHR43525">
    <property type="entry name" value="PROTEIN MALY"/>
    <property type="match status" value="1"/>
</dbReference>
<comment type="similarity">
    <text evidence="5">Belongs to the class-II pyridoxal-phosphate-dependent aminotransferase family. MalY/PatB cystathionine beta-lyase subfamily.</text>
</comment>
<dbReference type="InterPro" id="IPR015421">
    <property type="entry name" value="PyrdxlP-dep_Trfase_major"/>
</dbReference>
<dbReference type="Pfam" id="PF00155">
    <property type="entry name" value="Aminotran_1_2"/>
    <property type="match status" value="1"/>
</dbReference>
<dbReference type="InterPro" id="IPR015424">
    <property type="entry name" value="PyrdxlP-dep_Trfase"/>
</dbReference>
<dbReference type="EMBL" id="AP025295">
    <property type="protein sequence ID" value="BDD01529.1"/>
    <property type="molecule type" value="Genomic_DNA"/>
</dbReference>
<dbReference type="NCBIfam" id="TIGR04350">
    <property type="entry name" value="C_S_lyase_PatB"/>
    <property type="match status" value="1"/>
</dbReference>
<dbReference type="SUPFAM" id="SSF53383">
    <property type="entry name" value="PLP-dependent transferases"/>
    <property type="match status" value="1"/>
</dbReference>
<dbReference type="RefSeq" id="WP_338398981.1">
    <property type="nucleotide sequence ID" value="NZ_AP025295.1"/>
</dbReference>
<dbReference type="Gene3D" id="3.90.1150.10">
    <property type="entry name" value="Aspartate Aminotransferase, domain 1"/>
    <property type="match status" value="1"/>
</dbReference>
<dbReference type="InterPro" id="IPR051798">
    <property type="entry name" value="Class-II_PLP-Dep_Aminotrans"/>
</dbReference>
<dbReference type="InterPro" id="IPR015422">
    <property type="entry name" value="PyrdxlP-dep_Trfase_small"/>
</dbReference>
<evidence type="ECO:0000259" key="6">
    <source>
        <dbReference type="Pfam" id="PF00155"/>
    </source>
</evidence>
<evidence type="ECO:0000256" key="4">
    <source>
        <dbReference type="ARBA" id="ARBA00023239"/>
    </source>
</evidence>
<geneLocation type="plasmid" evidence="7 8">
    <name>pPP3</name>
</geneLocation>
<dbReference type="CDD" id="cd00609">
    <property type="entry name" value="AAT_like"/>
    <property type="match status" value="1"/>
</dbReference>
<dbReference type="EC" id="4.4.1.13" evidence="2"/>
<comment type="cofactor">
    <cofactor evidence="1">
        <name>pyridoxal 5'-phosphate</name>
        <dbReference type="ChEBI" id="CHEBI:597326"/>
    </cofactor>
</comment>
<evidence type="ECO:0000313" key="8">
    <source>
        <dbReference type="Proteomes" id="UP001354989"/>
    </source>
</evidence>
<evidence type="ECO:0000256" key="3">
    <source>
        <dbReference type="ARBA" id="ARBA00022898"/>
    </source>
</evidence>
<evidence type="ECO:0000313" key="7">
    <source>
        <dbReference type="EMBL" id="BDD01529.1"/>
    </source>
</evidence>
<dbReference type="PANTHER" id="PTHR43525:SF1">
    <property type="entry name" value="PROTEIN MALY"/>
    <property type="match status" value="1"/>
</dbReference>
<evidence type="ECO:0000256" key="1">
    <source>
        <dbReference type="ARBA" id="ARBA00001933"/>
    </source>
</evidence>
<gene>
    <name evidence="7" type="primary">patB</name>
    <name evidence="7" type="ORF">PEPS_38090</name>
</gene>
<proteinExistence type="inferred from homology"/>
<name>A0ABM7VKM9_9BACT</name>
<dbReference type="Gene3D" id="3.40.640.10">
    <property type="entry name" value="Type I PLP-dependent aspartate aminotransferase-like (Major domain)"/>
    <property type="match status" value="1"/>
</dbReference>
<keyword evidence="8" id="KW-1185">Reference proteome</keyword>
<dbReference type="InterPro" id="IPR027619">
    <property type="entry name" value="C-S_lyase_PatB-like"/>
</dbReference>
<reference evidence="7 8" key="1">
    <citation type="submission" date="2021-12" db="EMBL/GenBank/DDBJ databases">
        <title>Genome sequencing of bacteria with rrn-lacking chromosome and rrn-plasmid.</title>
        <authorList>
            <person name="Anda M."/>
            <person name="Iwasaki W."/>
        </authorList>
    </citation>
    <scope>NUCLEOTIDE SEQUENCE [LARGE SCALE GENOMIC DNA]</scope>
    <source>
        <strain evidence="7 8">NBRC 101262</strain>
        <plasmid evidence="7 8">pPP3</plasmid>
    </source>
</reference>
<dbReference type="Proteomes" id="UP001354989">
    <property type="component" value="Plasmid pPP3"/>
</dbReference>
<accession>A0ABM7VKM9</accession>
<keyword evidence="7" id="KW-0614">Plasmid</keyword>
<protein>
    <recommendedName>
        <fullName evidence="2">cysteine-S-conjugate beta-lyase</fullName>
        <ecNumber evidence="2">4.4.1.13</ecNumber>
    </recommendedName>
</protein>
<keyword evidence="4" id="KW-0456">Lyase</keyword>
<organism evidence="7 8">
    <name type="scientific">Persicobacter psychrovividus</name>
    <dbReference type="NCBI Taxonomy" id="387638"/>
    <lineage>
        <taxon>Bacteria</taxon>
        <taxon>Pseudomonadati</taxon>
        <taxon>Bacteroidota</taxon>
        <taxon>Cytophagia</taxon>
        <taxon>Cytophagales</taxon>
        <taxon>Persicobacteraceae</taxon>
        <taxon>Persicobacter</taxon>
    </lineage>
</organism>
<evidence type="ECO:0000256" key="5">
    <source>
        <dbReference type="ARBA" id="ARBA00037974"/>
    </source>
</evidence>